<evidence type="ECO:0000259" key="3">
    <source>
        <dbReference type="Pfam" id="PF00561"/>
    </source>
</evidence>
<dbReference type="GO" id="GO:0006508">
    <property type="term" value="P:proteolysis"/>
    <property type="evidence" value="ECO:0007669"/>
    <property type="project" value="InterPro"/>
</dbReference>
<dbReference type="InterPro" id="IPR000073">
    <property type="entry name" value="AB_hydrolase_1"/>
</dbReference>
<dbReference type="InterPro" id="IPR005945">
    <property type="entry name" value="Pro_imino_pep"/>
</dbReference>
<reference evidence="4" key="1">
    <citation type="submission" date="2020-11" db="EMBL/GenBank/DDBJ databases">
        <authorList>
            <consortium name="DOE Joint Genome Institute"/>
            <person name="Ahrendt S."/>
            <person name="Riley R."/>
            <person name="Andreopoulos W."/>
            <person name="Labutti K."/>
            <person name="Pangilinan J."/>
            <person name="Ruiz-Duenas F.J."/>
            <person name="Barrasa J.M."/>
            <person name="Sanchez-Garcia M."/>
            <person name="Camarero S."/>
            <person name="Miyauchi S."/>
            <person name="Serrano A."/>
            <person name="Linde D."/>
            <person name="Babiker R."/>
            <person name="Drula E."/>
            <person name="Ayuso-Fernandez I."/>
            <person name="Pacheco R."/>
            <person name="Padilla G."/>
            <person name="Ferreira P."/>
            <person name="Barriuso J."/>
            <person name="Kellner H."/>
            <person name="Castanera R."/>
            <person name="Alfaro M."/>
            <person name="Ramirez L."/>
            <person name="Pisabarro A.G."/>
            <person name="Kuo A."/>
            <person name="Tritt A."/>
            <person name="Lipzen A."/>
            <person name="He G."/>
            <person name="Yan M."/>
            <person name="Ng V."/>
            <person name="Cullen D."/>
            <person name="Martin F."/>
            <person name="Rosso M.-N."/>
            <person name="Henrissat B."/>
            <person name="Hibbett D."/>
            <person name="Martinez A.T."/>
            <person name="Grigoriev I.V."/>
        </authorList>
    </citation>
    <scope>NUCLEOTIDE SEQUENCE</scope>
    <source>
        <strain evidence="4">CIRM-BRFM 674</strain>
    </source>
</reference>
<comment type="similarity">
    <text evidence="1">Belongs to the peptidase S33 family.</text>
</comment>
<dbReference type="GO" id="GO:0016020">
    <property type="term" value="C:membrane"/>
    <property type="evidence" value="ECO:0007669"/>
    <property type="project" value="TreeGrafter"/>
</dbReference>
<feature type="domain" description="AB hydrolase-1" evidence="3">
    <location>
        <begin position="35"/>
        <end position="287"/>
    </location>
</feature>
<dbReference type="InterPro" id="IPR002410">
    <property type="entry name" value="Peptidase_S33"/>
</dbReference>
<dbReference type="InterPro" id="IPR050266">
    <property type="entry name" value="AB_hydrolase_sf"/>
</dbReference>
<dbReference type="SUPFAM" id="SSF53474">
    <property type="entry name" value="alpha/beta-Hydrolases"/>
    <property type="match status" value="1"/>
</dbReference>
<dbReference type="Pfam" id="PF00561">
    <property type="entry name" value="Abhydrolase_1"/>
    <property type="match status" value="1"/>
</dbReference>
<keyword evidence="5" id="KW-1185">Reference proteome</keyword>
<dbReference type="GO" id="GO:0008233">
    <property type="term" value="F:peptidase activity"/>
    <property type="evidence" value="ECO:0007669"/>
    <property type="project" value="InterPro"/>
</dbReference>
<dbReference type="NCBIfam" id="TIGR01250">
    <property type="entry name" value="pro_imino_pep_2"/>
    <property type="match status" value="1"/>
</dbReference>
<accession>A0A9P6D3A8</accession>
<protein>
    <submittedName>
        <fullName evidence="4">Proline-specific peptidase</fullName>
    </submittedName>
</protein>
<dbReference type="Proteomes" id="UP000807469">
    <property type="component" value="Unassembled WGS sequence"/>
</dbReference>
<evidence type="ECO:0000256" key="2">
    <source>
        <dbReference type="ARBA" id="ARBA00022801"/>
    </source>
</evidence>
<dbReference type="AlphaFoldDB" id="A0A9P6D3A8"/>
<evidence type="ECO:0000256" key="1">
    <source>
        <dbReference type="ARBA" id="ARBA00010088"/>
    </source>
</evidence>
<evidence type="ECO:0000313" key="4">
    <source>
        <dbReference type="EMBL" id="KAF9482289.1"/>
    </source>
</evidence>
<gene>
    <name evidence="4" type="ORF">BDN70DRAFT_930125</name>
</gene>
<comment type="caution">
    <text evidence="4">The sequence shown here is derived from an EMBL/GenBank/DDBJ whole genome shotgun (WGS) entry which is preliminary data.</text>
</comment>
<name>A0A9P6D3A8_9AGAR</name>
<dbReference type="PANTHER" id="PTHR43798">
    <property type="entry name" value="MONOACYLGLYCEROL LIPASE"/>
    <property type="match status" value="1"/>
</dbReference>
<sequence>MSTYSGTAPFTFGSERYHTWYTVFGDLKHSRHRSLVALHGGPGMSHHYMRSTKVIHERAGRPVVLYDQIGSGESSHCTHAPPDFWTIELFIAQLESLLQWLEIVDDFDLLGHSWGGMLAVEYAAKHRPPGLKHLILSNTMASVPLLISGLEKLRDQFPNGYADMMRKQEEEGAFESSEYKLAIAQFCKKHLCTIKPPQDFLLSMADAQENRHIYRIMWGASEFRPTGILKDWTVVDFLHRIQCPSLLLSGRMDQAQEIAYSPFLTNLPNIKWINFENSSHLPQYEEPEK</sequence>
<organism evidence="4 5">
    <name type="scientific">Pholiota conissans</name>
    <dbReference type="NCBI Taxonomy" id="109636"/>
    <lineage>
        <taxon>Eukaryota</taxon>
        <taxon>Fungi</taxon>
        <taxon>Dikarya</taxon>
        <taxon>Basidiomycota</taxon>
        <taxon>Agaricomycotina</taxon>
        <taxon>Agaricomycetes</taxon>
        <taxon>Agaricomycetidae</taxon>
        <taxon>Agaricales</taxon>
        <taxon>Agaricineae</taxon>
        <taxon>Strophariaceae</taxon>
        <taxon>Pholiota</taxon>
    </lineage>
</organism>
<dbReference type="PRINTS" id="PR00793">
    <property type="entry name" value="PROAMNOPTASE"/>
</dbReference>
<proteinExistence type="inferred from homology"/>
<dbReference type="OrthoDB" id="190201at2759"/>
<dbReference type="PANTHER" id="PTHR43798:SF33">
    <property type="entry name" value="HYDROLASE, PUTATIVE (AFU_ORTHOLOGUE AFUA_2G14860)-RELATED"/>
    <property type="match status" value="1"/>
</dbReference>
<dbReference type="EMBL" id="MU155167">
    <property type="protein sequence ID" value="KAF9482289.1"/>
    <property type="molecule type" value="Genomic_DNA"/>
</dbReference>
<evidence type="ECO:0000313" key="5">
    <source>
        <dbReference type="Proteomes" id="UP000807469"/>
    </source>
</evidence>
<dbReference type="InterPro" id="IPR029058">
    <property type="entry name" value="AB_hydrolase_fold"/>
</dbReference>
<keyword evidence="2" id="KW-0378">Hydrolase</keyword>
<dbReference type="Gene3D" id="3.40.50.1820">
    <property type="entry name" value="alpha/beta hydrolase"/>
    <property type="match status" value="1"/>
</dbReference>
<dbReference type="PIRSF" id="PIRSF005539">
    <property type="entry name" value="Pept_S33_TRI_F1"/>
    <property type="match status" value="1"/>
</dbReference>